<sequence length="238" mass="27410">MTLWHDPFFEKARPQLPSQQKDGRVEIANENFEKLDCLSFCPVAQSELHLISHHLPICAMEGLHGPEVVLDLRPENILRAPLNRDGKWSLRYKPLALRLLPIAASNDGELYSVYKKNFSEAEEKKIINATANGSILSNYASGRKRLTDSIRILIDENYLEKPNDGHFYKINYKLTFDQTASIPDPFSFQLLVIMIFSQKNLRESDLEYNLFLKEIQFEPAITELDFTDFLSKASNINF</sequence>
<evidence type="ECO:0000313" key="2">
    <source>
        <dbReference type="Proteomes" id="UP000592216"/>
    </source>
</evidence>
<gene>
    <name evidence="1" type="ORF">HJ536_00025</name>
</gene>
<comment type="caution">
    <text evidence="1">The sequence shown here is derived from an EMBL/GenBank/DDBJ whole genome shotgun (WGS) entry which is preliminary data.</text>
</comment>
<dbReference type="RefSeq" id="WP_177156266.1">
    <property type="nucleotide sequence ID" value="NZ_JABCJE010000001.1"/>
</dbReference>
<dbReference type="EMBL" id="JABCJE010000001">
    <property type="protein sequence ID" value="NVO21731.1"/>
    <property type="molecule type" value="Genomic_DNA"/>
</dbReference>
<dbReference type="AlphaFoldDB" id="A0A850Q6U8"/>
<name>A0A850Q6U8_9RHOB</name>
<accession>A0A850Q6U8</accession>
<proteinExistence type="predicted"/>
<reference evidence="1 2" key="1">
    <citation type="submission" date="2020-04" db="EMBL/GenBank/DDBJ databases">
        <title>Donghicola sp., a member of the Rhodobacteraceae family isolated from mangrove forest in Thailand.</title>
        <authorList>
            <person name="Charoenyingcharoen P."/>
            <person name="Yukphan P."/>
        </authorList>
    </citation>
    <scope>NUCLEOTIDE SEQUENCE [LARGE SCALE GENOMIC DNA]</scope>
    <source>
        <strain evidence="1 2">B5-SW-15</strain>
    </source>
</reference>
<dbReference type="Proteomes" id="UP000592216">
    <property type="component" value="Unassembled WGS sequence"/>
</dbReference>
<organism evidence="1 2">
    <name type="scientific">Donghicola mangrovi</name>
    <dbReference type="NCBI Taxonomy" id="2729614"/>
    <lineage>
        <taxon>Bacteria</taxon>
        <taxon>Pseudomonadati</taxon>
        <taxon>Pseudomonadota</taxon>
        <taxon>Alphaproteobacteria</taxon>
        <taxon>Rhodobacterales</taxon>
        <taxon>Roseobacteraceae</taxon>
        <taxon>Donghicola</taxon>
    </lineage>
</organism>
<protein>
    <submittedName>
        <fullName evidence="1">SapC family protein</fullName>
    </submittedName>
</protein>
<evidence type="ECO:0000313" key="1">
    <source>
        <dbReference type="EMBL" id="NVO21731.1"/>
    </source>
</evidence>